<evidence type="ECO:0000313" key="3">
    <source>
        <dbReference type="Proteomes" id="UP000237921"/>
    </source>
</evidence>
<organism evidence="2 3">
    <name type="scientific">Acinetobacter nosocomialis</name>
    <dbReference type="NCBI Taxonomy" id="106654"/>
    <lineage>
        <taxon>Bacteria</taxon>
        <taxon>Pseudomonadati</taxon>
        <taxon>Pseudomonadota</taxon>
        <taxon>Gammaproteobacteria</taxon>
        <taxon>Moraxellales</taxon>
        <taxon>Moraxellaceae</taxon>
        <taxon>Acinetobacter</taxon>
        <taxon>Acinetobacter calcoaceticus/baumannii complex</taxon>
    </lineage>
</organism>
<dbReference type="Pfam" id="PF16082">
    <property type="entry name" value="Phage_holin_2_4"/>
    <property type="match status" value="1"/>
</dbReference>
<keyword evidence="1" id="KW-0812">Transmembrane</keyword>
<accession>A0A2L1VEI9</accession>
<evidence type="ECO:0000256" key="1">
    <source>
        <dbReference type="SAM" id="Phobius"/>
    </source>
</evidence>
<gene>
    <name evidence="2" type="ORF">AL533_04155</name>
</gene>
<name>A0A2L1VEI9_ACINO</name>
<dbReference type="Proteomes" id="UP000237921">
    <property type="component" value="Chromosome"/>
</dbReference>
<keyword evidence="1" id="KW-1133">Transmembrane helix</keyword>
<evidence type="ECO:0000313" key="2">
    <source>
        <dbReference type="EMBL" id="AVF43639.1"/>
    </source>
</evidence>
<proteinExistence type="predicted"/>
<dbReference type="EMBL" id="CP014019">
    <property type="protein sequence ID" value="AVF43639.1"/>
    <property type="molecule type" value="Genomic_DNA"/>
</dbReference>
<keyword evidence="1" id="KW-0472">Membrane</keyword>
<evidence type="ECO:0008006" key="4">
    <source>
        <dbReference type="Google" id="ProtNLM"/>
    </source>
</evidence>
<dbReference type="RefSeq" id="WP_004707786.1">
    <property type="nucleotide sequence ID" value="NZ_BBSR01000015.1"/>
</dbReference>
<dbReference type="AlphaFoldDB" id="A0A2L1VEI9"/>
<dbReference type="InterPro" id="IPR032124">
    <property type="entry name" value="Phage_F116_holin"/>
</dbReference>
<feature type="transmembrane region" description="Helical" evidence="1">
    <location>
        <begin position="32"/>
        <end position="57"/>
    </location>
</feature>
<protein>
    <recommendedName>
        <fullName evidence="4">Holin</fullName>
    </recommendedName>
</protein>
<reference evidence="3" key="1">
    <citation type="submission" date="2017-12" db="EMBL/GenBank/DDBJ databases">
        <title>FDA dAtabase for Regulatory Grade micrObial Sequences (FDA-ARGOS): Supporting development and validation of Infectious Disease Dx tests.</title>
        <authorList>
            <person name="Hoffmann M."/>
            <person name="Allard M."/>
            <person name="Evans P."/>
            <person name="Brown E."/>
            <person name="Tallon L."/>
            <person name="Sadzewicz L."/>
            <person name="Sengamalay N."/>
            <person name="Ott S."/>
            <person name="Godinez A."/>
            <person name="Nagaraj S."/>
            <person name="Vavikolanu K."/>
            <person name="Aluvathingal J."/>
            <person name="Nadendla S."/>
            <person name="Sichtig H."/>
        </authorList>
    </citation>
    <scope>NUCLEOTIDE SEQUENCE [LARGE SCALE GENOMIC DNA]</scope>
    <source>
        <strain evidence="3">FDAARGOS_129</strain>
    </source>
</reference>
<sequence>MSEKAANMVEVVASTAATKSMYAGSGVTLFGWYFQVSAATAIGLIITVLSFLVNFYFQFRRDRRERLEHAARMKSYNGACDGE</sequence>